<comment type="caution">
    <text evidence="6">The sequence shown here is derived from an EMBL/GenBank/DDBJ whole genome shotgun (WGS) entry which is preliminary data.</text>
</comment>
<accession>A0ABN1JND3</accession>
<dbReference type="EMBL" id="BAAAEW010000004">
    <property type="protein sequence ID" value="GAA0743319.1"/>
    <property type="molecule type" value="Genomic_DNA"/>
</dbReference>
<protein>
    <submittedName>
        <fullName evidence="6">Glycosyltransferase</fullName>
    </submittedName>
</protein>
<evidence type="ECO:0000256" key="1">
    <source>
        <dbReference type="ARBA" id="ARBA00006962"/>
    </source>
</evidence>
<feature type="domain" description="Erythromycin biosynthesis protein CIII-like N-terminal" evidence="5">
    <location>
        <begin position="23"/>
        <end position="185"/>
    </location>
</feature>
<organism evidence="6 7">
    <name type="scientific">Ideonella azotifigens</name>
    <dbReference type="NCBI Taxonomy" id="513160"/>
    <lineage>
        <taxon>Bacteria</taxon>
        <taxon>Pseudomonadati</taxon>
        <taxon>Pseudomonadota</taxon>
        <taxon>Betaproteobacteria</taxon>
        <taxon>Burkholderiales</taxon>
        <taxon>Sphaerotilaceae</taxon>
        <taxon>Ideonella</taxon>
    </lineage>
</organism>
<keyword evidence="7" id="KW-1185">Reference proteome</keyword>
<dbReference type="Gene3D" id="3.40.50.2000">
    <property type="entry name" value="Glycogen Phosphorylase B"/>
    <property type="match status" value="2"/>
</dbReference>
<dbReference type="RefSeq" id="WP_231010493.1">
    <property type="nucleotide sequence ID" value="NZ_BAAAEW010000004.1"/>
</dbReference>
<keyword evidence="3" id="KW-0808">Transferase</keyword>
<sequence>MRVLLLCIPGRGRFEVLAPLAAALQQAGHALRFAAPPRFAQHVRRMGFECLEAGAETDELNALLDAQLAENGTAAMPASERAATMFTRLYPERLLATLLPQLRDWRPALVLHEEGEFAGPLVAALVGARCATVGWPVAMRPLQVLQNVTQRMHAQWQAQGLQPPPYAGLYQRFIDTCPPTLQTEAAAAFPGAWALRPELVDGPPGSAADALPEALLQPGEPVVHITLGTVDAYNQAPALLLRLLDGLQREPVRVVLTTGAALQSLDFSRYANVHASAFIPHRQLLPHCDAVICHGGAGSTIAALAHGLPLLIVPRGGASQYRNAVHCERVGAGLHLSEEAATAQAVGPAVAALLHQPGHREAARRLQQEIAAMPAPADCAERLLAWLH</sequence>
<name>A0ABN1JND3_9BURK</name>
<evidence type="ECO:0000259" key="5">
    <source>
        <dbReference type="Pfam" id="PF21036"/>
    </source>
</evidence>
<evidence type="ECO:0000256" key="3">
    <source>
        <dbReference type="ARBA" id="ARBA00022679"/>
    </source>
</evidence>
<gene>
    <name evidence="6" type="ORF">GCM10009107_07730</name>
</gene>
<dbReference type="SUPFAM" id="SSF53756">
    <property type="entry name" value="UDP-Glycosyltransferase/glycogen phosphorylase"/>
    <property type="match status" value="1"/>
</dbReference>
<dbReference type="InterPro" id="IPR010610">
    <property type="entry name" value="EryCIII-like_C"/>
</dbReference>
<dbReference type="Pfam" id="PF06722">
    <property type="entry name" value="EryCIII-like_C"/>
    <property type="match status" value="1"/>
</dbReference>
<reference evidence="6 7" key="1">
    <citation type="journal article" date="2019" name="Int. J. Syst. Evol. Microbiol.">
        <title>The Global Catalogue of Microorganisms (GCM) 10K type strain sequencing project: providing services to taxonomists for standard genome sequencing and annotation.</title>
        <authorList>
            <consortium name="The Broad Institute Genomics Platform"/>
            <consortium name="The Broad Institute Genome Sequencing Center for Infectious Disease"/>
            <person name="Wu L."/>
            <person name="Ma J."/>
        </authorList>
    </citation>
    <scope>NUCLEOTIDE SEQUENCE [LARGE SCALE GENOMIC DNA]</scope>
    <source>
        <strain evidence="6 7">JCM 15503</strain>
    </source>
</reference>
<evidence type="ECO:0000259" key="4">
    <source>
        <dbReference type="Pfam" id="PF06722"/>
    </source>
</evidence>
<dbReference type="CDD" id="cd03784">
    <property type="entry name" value="GT1_Gtf-like"/>
    <property type="match status" value="1"/>
</dbReference>
<evidence type="ECO:0000313" key="7">
    <source>
        <dbReference type="Proteomes" id="UP001500279"/>
    </source>
</evidence>
<feature type="domain" description="Erythromycin biosynthesis protein CIII-like C-terminal" evidence="4">
    <location>
        <begin position="254"/>
        <end position="385"/>
    </location>
</feature>
<dbReference type="InterPro" id="IPR050426">
    <property type="entry name" value="Glycosyltransferase_28"/>
</dbReference>
<comment type="similarity">
    <text evidence="1">Belongs to the glycosyltransferase 28 family.</text>
</comment>
<dbReference type="PANTHER" id="PTHR48050:SF13">
    <property type="entry name" value="STEROL 3-BETA-GLUCOSYLTRANSFERASE UGT80A2"/>
    <property type="match status" value="1"/>
</dbReference>
<dbReference type="InterPro" id="IPR002213">
    <property type="entry name" value="UDP_glucos_trans"/>
</dbReference>
<proteinExistence type="inferred from homology"/>
<keyword evidence="2" id="KW-0328">Glycosyltransferase</keyword>
<dbReference type="PANTHER" id="PTHR48050">
    <property type="entry name" value="STEROL 3-BETA-GLUCOSYLTRANSFERASE"/>
    <property type="match status" value="1"/>
</dbReference>
<evidence type="ECO:0000313" key="6">
    <source>
        <dbReference type="EMBL" id="GAA0743319.1"/>
    </source>
</evidence>
<dbReference type="Proteomes" id="UP001500279">
    <property type="component" value="Unassembled WGS sequence"/>
</dbReference>
<dbReference type="InterPro" id="IPR048284">
    <property type="entry name" value="EryCIII-like_N"/>
</dbReference>
<evidence type="ECO:0000256" key="2">
    <source>
        <dbReference type="ARBA" id="ARBA00022676"/>
    </source>
</evidence>
<dbReference type="Pfam" id="PF21036">
    <property type="entry name" value="EryCIII-like_N"/>
    <property type="match status" value="1"/>
</dbReference>